<evidence type="ECO:0000313" key="15">
    <source>
        <dbReference type="EMBL" id="KTG13088.1"/>
    </source>
</evidence>
<dbReference type="Gene3D" id="1.20.5.110">
    <property type="match status" value="1"/>
</dbReference>
<keyword evidence="4 13" id="KW-0812">Transmembrane</keyword>
<dbReference type="Pfam" id="PF00520">
    <property type="entry name" value="Ion_trans"/>
    <property type="match status" value="1"/>
</dbReference>
<proteinExistence type="predicted"/>
<comment type="subcellular location">
    <subcellularLocation>
        <location evidence="1">Membrane</location>
        <topology evidence="1">Multi-pass membrane protein</topology>
    </subcellularLocation>
</comment>
<reference evidence="15 16" key="1">
    <citation type="submission" date="2015-12" db="EMBL/GenBank/DDBJ databases">
        <title>Haloferax profundi sp. nov. isolated from the Discovery deep brine-seawater interface in the Red Sea.</title>
        <authorList>
            <person name="Zhang G."/>
            <person name="Stingl U."/>
            <person name="Rashid M."/>
        </authorList>
    </citation>
    <scope>NUCLEOTIDE SEQUENCE [LARGE SCALE GENOMIC DNA]</scope>
    <source>
        <strain evidence="15 16">SB29</strain>
    </source>
</reference>
<dbReference type="PANTHER" id="PTHR11537:SF254">
    <property type="entry name" value="POTASSIUM VOLTAGE-GATED CHANNEL PROTEIN SHAB"/>
    <property type="match status" value="1"/>
</dbReference>
<dbReference type="GO" id="GO:0008076">
    <property type="term" value="C:voltage-gated potassium channel complex"/>
    <property type="evidence" value="ECO:0007669"/>
    <property type="project" value="InterPro"/>
</dbReference>
<dbReference type="AlphaFoldDB" id="A0A0W1RI07"/>
<keyword evidence="7" id="KW-0630">Potassium</keyword>
<accession>A0A0W1RI07</accession>
<keyword evidence="2" id="KW-0813">Transport</keyword>
<comment type="caution">
    <text evidence="15">The sequence shown here is derived from an EMBL/GenBank/DDBJ whole genome shotgun (WGS) entry which is preliminary data.</text>
</comment>
<feature type="transmembrane region" description="Helical" evidence="13">
    <location>
        <begin position="21"/>
        <end position="42"/>
    </location>
</feature>
<dbReference type="PANTHER" id="PTHR11537">
    <property type="entry name" value="VOLTAGE-GATED POTASSIUM CHANNEL"/>
    <property type="match status" value="1"/>
</dbReference>
<dbReference type="SUPFAM" id="SSF81324">
    <property type="entry name" value="Voltage-gated potassium channels"/>
    <property type="match status" value="1"/>
</dbReference>
<dbReference type="InterPro" id="IPR005821">
    <property type="entry name" value="Ion_trans_dom"/>
</dbReference>
<feature type="transmembrane region" description="Helical" evidence="13">
    <location>
        <begin position="98"/>
        <end position="116"/>
    </location>
</feature>
<evidence type="ECO:0000256" key="5">
    <source>
        <dbReference type="ARBA" id="ARBA00022826"/>
    </source>
</evidence>
<evidence type="ECO:0000256" key="9">
    <source>
        <dbReference type="ARBA" id="ARBA00023065"/>
    </source>
</evidence>
<feature type="transmembrane region" description="Helical" evidence="13">
    <location>
        <begin position="188"/>
        <end position="205"/>
    </location>
</feature>
<dbReference type="InterPro" id="IPR028325">
    <property type="entry name" value="VG_K_chnl"/>
</dbReference>
<evidence type="ECO:0000256" key="6">
    <source>
        <dbReference type="ARBA" id="ARBA00022882"/>
    </source>
</evidence>
<keyword evidence="3" id="KW-0633">Potassium transport</keyword>
<dbReference type="OrthoDB" id="56871at2157"/>
<evidence type="ECO:0000256" key="3">
    <source>
        <dbReference type="ARBA" id="ARBA00022538"/>
    </source>
</evidence>
<feature type="transmembrane region" description="Helical" evidence="13">
    <location>
        <begin position="155"/>
        <end position="176"/>
    </location>
</feature>
<sequence length="288" mass="31551">MSGSRKRRTWRLVDPETKSRVGRRLQSAALVLASLNVVAVVLQSIDRLYDAVPLLFDGFAVVSVALFTLLFVVRIWAAATSRVYRGSDGRFRLVRQPFVLLDLVVIVVFWPSFFLYPETLGGVRVLWLARMFDIPRLDKSRTRFKRVLAAQREDLGIAFIGAGTLVLVSSTLMFFAENGAQPEAFSSIPDALWWGVVTLTTVGYGDVVPVTPLGRLLGAITTFGGIAFFALPSSILAAGFFAEREQEHGAESPQDETKTRPTGPSDDASQNRCPHCGESLDSAGPTNQ</sequence>
<dbReference type="GO" id="GO:0005249">
    <property type="term" value="F:voltage-gated potassium channel activity"/>
    <property type="evidence" value="ECO:0007669"/>
    <property type="project" value="InterPro"/>
</dbReference>
<feature type="compositionally biased region" description="Basic and acidic residues" evidence="12">
    <location>
        <begin position="244"/>
        <end position="259"/>
    </location>
</feature>
<evidence type="ECO:0000256" key="12">
    <source>
        <dbReference type="SAM" id="MobiDB-lite"/>
    </source>
</evidence>
<evidence type="ECO:0000256" key="11">
    <source>
        <dbReference type="ARBA" id="ARBA00023303"/>
    </source>
</evidence>
<evidence type="ECO:0000256" key="1">
    <source>
        <dbReference type="ARBA" id="ARBA00004141"/>
    </source>
</evidence>
<evidence type="ECO:0000256" key="4">
    <source>
        <dbReference type="ARBA" id="ARBA00022692"/>
    </source>
</evidence>
<dbReference type="InterPro" id="IPR003937">
    <property type="entry name" value="K_chnl_volt-dep_KCNQ"/>
</dbReference>
<keyword evidence="11" id="KW-0407">Ion channel</keyword>
<dbReference type="Gene3D" id="1.20.120.350">
    <property type="entry name" value="Voltage-gated potassium channels. Chain C"/>
    <property type="match status" value="1"/>
</dbReference>
<evidence type="ECO:0000256" key="8">
    <source>
        <dbReference type="ARBA" id="ARBA00022989"/>
    </source>
</evidence>
<name>A0A0W1RI07_9EURY</name>
<evidence type="ECO:0000256" key="10">
    <source>
        <dbReference type="ARBA" id="ARBA00023136"/>
    </source>
</evidence>
<evidence type="ECO:0000256" key="13">
    <source>
        <dbReference type="SAM" id="Phobius"/>
    </source>
</evidence>
<evidence type="ECO:0000259" key="14">
    <source>
        <dbReference type="Pfam" id="PF00520"/>
    </source>
</evidence>
<dbReference type="InterPro" id="IPR027359">
    <property type="entry name" value="Volt_channel_dom_sf"/>
</dbReference>
<organism evidence="15 16">
    <name type="scientific">Haloferax profundi</name>
    <dbReference type="NCBI Taxonomy" id="1544718"/>
    <lineage>
        <taxon>Archaea</taxon>
        <taxon>Methanobacteriati</taxon>
        <taxon>Methanobacteriota</taxon>
        <taxon>Stenosarchaea group</taxon>
        <taxon>Halobacteria</taxon>
        <taxon>Halobacteriales</taxon>
        <taxon>Haloferacaceae</taxon>
        <taxon>Haloferax</taxon>
    </lineage>
</organism>
<keyword evidence="9" id="KW-0406">Ion transport</keyword>
<gene>
    <name evidence="15" type="ORF">AUR66_03520</name>
</gene>
<keyword evidence="10 13" id="KW-0472">Membrane</keyword>
<dbReference type="PRINTS" id="PR01459">
    <property type="entry name" value="KCNQCHANNEL"/>
</dbReference>
<evidence type="ECO:0000256" key="2">
    <source>
        <dbReference type="ARBA" id="ARBA00022448"/>
    </source>
</evidence>
<feature type="region of interest" description="Disordered" evidence="12">
    <location>
        <begin position="244"/>
        <end position="288"/>
    </location>
</feature>
<feature type="transmembrane region" description="Helical" evidence="13">
    <location>
        <begin position="217"/>
        <end position="242"/>
    </location>
</feature>
<keyword evidence="16" id="KW-1185">Reference proteome</keyword>
<dbReference type="GO" id="GO:0001508">
    <property type="term" value="P:action potential"/>
    <property type="evidence" value="ECO:0007669"/>
    <property type="project" value="TreeGrafter"/>
</dbReference>
<evidence type="ECO:0000313" key="16">
    <source>
        <dbReference type="Proteomes" id="UP000053157"/>
    </source>
</evidence>
<keyword evidence="8 13" id="KW-1133">Transmembrane helix</keyword>
<feature type="transmembrane region" description="Helical" evidence="13">
    <location>
        <begin position="54"/>
        <end position="77"/>
    </location>
</feature>
<evidence type="ECO:0000256" key="7">
    <source>
        <dbReference type="ARBA" id="ARBA00022958"/>
    </source>
</evidence>
<feature type="domain" description="Ion transport" evidence="14">
    <location>
        <begin position="30"/>
        <end position="247"/>
    </location>
</feature>
<dbReference type="EMBL" id="LOPV01000612">
    <property type="protein sequence ID" value="KTG13088.1"/>
    <property type="molecule type" value="Genomic_DNA"/>
</dbReference>
<dbReference type="Gene3D" id="1.10.287.70">
    <property type="match status" value="1"/>
</dbReference>
<keyword evidence="6" id="KW-0851">Voltage-gated channel</keyword>
<protein>
    <submittedName>
        <fullName evidence="15">Ion transport protein</fullName>
    </submittedName>
</protein>
<dbReference type="RefSeq" id="WP_058573490.1">
    <property type="nucleotide sequence ID" value="NZ_LOPV01000612.1"/>
</dbReference>
<keyword evidence="5" id="KW-0631">Potassium channel</keyword>
<dbReference type="Proteomes" id="UP000053157">
    <property type="component" value="Unassembled WGS sequence"/>
</dbReference>
<dbReference type="PRINTS" id="PR00169">
    <property type="entry name" value="KCHANNEL"/>
</dbReference>